<evidence type="ECO:0000313" key="3">
    <source>
        <dbReference type="EMBL" id="MFG6111487.1"/>
    </source>
</evidence>
<dbReference type="Pfam" id="PF07484">
    <property type="entry name" value="Collar"/>
    <property type="match status" value="1"/>
</dbReference>
<dbReference type="Proteomes" id="UP001605261">
    <property type="component" value="Unassembled WGS sequence"/>
</dbReference>
<dbReference type="SUPFAM" id="SSF88874">
    <property type="entry name" value="Receptor-binding domain of short tail fibre protein gp12"/>
    <property type="match status" value="1"/>
</dbReference>
<feature type="domain" description="Phage tail collar" evidence="2">
    <location>
        <begin position="7"/>
        <end position="62"/>
    </location>
</feature>
<keyword evidence="4" id="KW-1185">Reference proteome</keyword>
<dbReference type="RefSeq" id="WP_394164730.1">
    <property type="nucleotide sequence ID" value="NZ_JBHGCJ010000021.1"/>
</dbReference>
<name>A0ABW7D2R2_9GAMM</name>
<sequence>MTEPYIGQIQPFGFNFAPNGWAFCNGATLAIQQNTTLFSLLGIQYGGNGTSTFQLPNLSARAAGGTGTGNGLTPRLIGGTFGVSQVALSTLEMPAHQHTLTAFAQTDTSKRSGVPVAGGGLSQPGSNAVKPFSNATPDTPLSPSMLLPSSGGNQPHDNQQPYLAVNFCIALQGDYPAFD</sequence>
<protein>
    <submittedName>
        <fullName evidence="3">Phage tail protein</fullName>
    </submittedName>
</protein>
<comment type="caution">
    <text evidence="3">The sequence shown here is derived from an EMBL/GenBank/DDBJ whole genome shotgun (WGS) entry which is preliminary data.</text>
</comment>
<gene>
    <name evidence="3" type="ORF">ACEU0G_001823</name>
</gene>
<reference evidence="3 4" key="1">
    <citation type="submission" date="2024-09" db="EMBL/GenBank/DDBJ databases">
        <authorList>
            <consortium name="All-Russian atlas of soil microorganisms"/>
            <consortium name="as a basis for the search for new antimicrobial producers and enzymes with unique properties"/>
            <person name="Sokolova E.A."/>
            <person name="Voronina E.N."/>
        </authorList>
    </citation>
    <scope>NUCLEOTIDE SEQUENCE [LARGE SCALE GENOMIC DNA]</scope>
    <source>
        <strain evidence="3 4">AF-22b-331.1</strain>
    </source>
</reference>
<feature type="compositionally biased region" description="Low complexity" evidence="1">
    <location>
        <begin position="141"/>
        <end position="150"/>
    </location>
</feature>
<evidence type="ECO:0000259" key="2">
    <source>
        <dbReference type="Pfam" id="PF07484"/>
    </source>
</evidence>
<dbReference type="InterPro" id="IPR037053">
    <property type="entry name" value="Phage_tail_collar_dom_sf"/>
</dbReference>
<evidence type="ECO:0000313" key="4">
    <source>
        <dbReference type="Proteomes" id="UP001605261"/>
    </source>
</evidence>
<dbReference type="InterPro" id="IPR011083">
    <property type="entry name" value="Phage_tail_collar_dom"/>
</dbReference>
<dbReference type="EMBL" id="JBHGCJ010000021">
    <property type="protein sequence ID" value="MFG6111487.1"/>
    <property type="molecule type" value="Genomic_DNA"/>
</dbReference>
<dbReference type="Gene3D" id="3.90.1340.10">
    <property type="entry name" value="Phage tail collar domain"/>
    <property type="match status" value="1"/>
</dbReference>
<evidence type="ECO:0000256" key="1">
    <source>
        <dbReference type="SAM" id="MobiDB-lite"/>
    </source>
</evidence>
<feature type="region of interest" description="Disordered" evidence="1">
    <location>
        <begin position="103"/>
        <end position="158"/>
    </location>
</feature>
<accession>A0ABW7D2R2</accession>
<organism evidence="3 4">
    <name type="scientific">Stenotrophomonas nematodicola</name>
    <dbReference type="NCBI Taxonomy" id="2656746"/>
    <lineage>
        <taxon>Bacteria</taxon>
        <taxon>Pseudomonadati</taxon>
        <taxon>Pseudomonadota</taxon>
        <taxon>Gammaproteobacteria</taxon>
        <taxon>Lysobacterales</taxon>
        <taxon>Lysobacteraceae</taxon>
        <taxon>Stenotrophomonas</taxon>
    </lineage>
</organism>
<proteinExistence type="predicted"/>